<sequence length="149" mass="15640">MQQMSPKEYNQYVSNLSPSSPSYKNVLFAFLIGGAICAIAQLIRTGWMAVGFDEELAGTLTSITVIFCGALLTGLSVFDDIAKVAGAGTLVPITGFSNAMVSPAMEYRSEGLVMGVAAKMFTIAGPVLVFGISASVIYGIILVILQQFG</sequence>
<dbReference type="InterPro" id="IPR005562">
    <property type="entry name" value="SpoVA"/>
</dbReference>
<evidence type="ECO:0000256" key="1">
    <source>
        <dbReference type="SAM" id="Phobius"/>
    </source>
</evidence>
<protein>
    <submittedName>
        <fullName evidence="2">Stage V sporulation protein AC</fullName>
    </submittedName>
</protein>
<keyword evidence="1" id="KW-1133">Transmembrane helix</keyword>
<evidence type="ECO:0000313" key="3">
    <source>
        <dbReference type="Proteomes" id="UP000886741"/>
    </source>
</evidence>
<dbReference type="Proteomes" id="UP000886741">
    <property type="component" value="Unassembled WGS sequence"/>
</dbReference>
<comment type="caution">
    <text evidence="2">The sequence shown here is derived from an EMBL/GenBank/DDBJ whole genome shotgun (WGS) entry which is preliminary data.</text>
</comment>
<feature type="transmembrane region" description="Helical" evidence="1">
    <location>
        <begin position="26"/>
        <end position="44"/>
    </location>
</feature>
<dbReference type="NCBIfam" id="TIGR02838">
    <property type="entry name" value="spore_V_AC"/>
    <property type="match status" value="1"/>
</dbReference>
<name>A0A9D1F7T7_9FIRM</name>
<gene>
    <name evidence="2" type="primary">spoVAC</name>
    <name evidence="2" type="ORF">IAA83_01815</name>
</gene>
<reference evidence="2" key="2">
    <citation type="journal article" date="2021" name="PeerJ">
        <title>Extensive microbial diversity within the chicken gut microbiome revealed by metagenomics and culture.</title>
        <authorList>
            <person name="Gilroy R."/>
            <person name="Ravi A."/>
            <person name="Getino M."/>
            <person name="Pursley I."/>
            <person name="Horton D.L."/>
            <person name="Alikhan N.F."/>
            <person name="Baker D."/>
            <person name="Gharbi K."/>
            <person name="Hall N."/>
            <person name="Watson M."/>
            <person name="Adriaenssens E.M."/>
            <person name="Foster-Nyarko E."/>
            <person name="Jarju S."/>
            <person name="Secka A."/>
            <person name="Antonio M."/>
            <person name="Oren A."/>
            <person name="Chaudhuri R.R."/>
            <person name="La Ragione R."/>
            <person name="Hildebrand F."/>
            <person name="Pallen M.J."/>
        </authorList>
    </citation>
    <scope>NUCLEOTIDE SEQUENCE</scope>
    <source>
        <strain evidence="2">ChiBcec16-1751</strain>
    </source>
</reference>
<keyword evidence="1" id="KW-0472">Membrane</keyword>
<keyword evidence="1" id="KW-0812">Transmembrane</keyword>
<dbReference type="EMBL" id="DVJJ01000033">
    <property type="protein sequence ID" value="HIS64092.1"/>
    <property type="molecule type" value="Genomic_DNA"/>
</dbReference>
<feature type="transmembrane region" description="Helical" evidence="1">
    <location>
        <begin position="121"/>
        <end position="145"/>
    </location>
</feature>
<dbReference type="PANTHER" id="PTHR38450:SF1">
    <property type="entry name" value="STAGE V SPORULATION PROTEIN AC"/>
    <property type="match status" value="1"/>
</dbReference>
<feature type="transmembrane region" description="Helical" evidence="1">
    <location>
        <begin position="84"/>
        <end position="101"/>
    </location>
</feature>
<reference evidence="2" key="1">
    <citation type="submission" date="2020-10" db="EMBL/GenBank/DDBJ databases">
        <authorList>
            <person name="Gilroy R."/>
        </authorList>
    </citation>
    <scope>NUCLEOTIDE SEQUENCE</scope>
    <source>
        <strain evidence="2">ChiBcec16-1751</strain>
    </source>
</reference>
<dbReference type="Pfam" id="PF03862">
    <property type="entry name" value="SpoVAC_SpoVAEB"/>
    <property type="match status" value="1"/>
</dbReference>
<evidence type="ECO:0000313" key="2">
    <source>
        <dbReference type="EMBL" id="HIS64092.1"/>
    </source>
</evidence>
<dbReference type="InterPro" id="IPR014203">
    <property type="entry name" value="Spore_V_AC"/>
</dbReference>
<dbReference type="AlphaFoldDB" id="A0A9D1F7T7"/>
<feature type="transmembrane region" description="Helical" evidence="1">
    <location>
        <begin position="56"/>
        <end position="78"/>
    </location>
</feature>
<proteinExistence type="predicted"/>
<organism evidence="2 3">
    <name type="scientific">Candidatus Avoscillospira avistercoris</name>
    <dbReference type="NCBI Taxonomy" id="2840707"/>
    <lineage>
        <taxon>Bacteria</taxon>
        <taxon>Bacillati</taxon>
        <taxon>Bacillota</taxon>
        <taxon>Clostridia</taxon>
        <taxon>Eubacteriales</taxon>
        <taxon>Oscillospiraceae</taxon>
        <taxon>Oscillospiraceae incertae sedis</taxon>
        <taxon>Candidatus Avoscillospira</taxon>
    </lineage>
</organism>
<dbReference type="PANTHER" id="PTHR38450">
    <property type="entry name" value="STAGE V SPORULATION PROTEIN AC-RELATED"/>
    <property type="match status" value="1"/>
</dbReference>
<accession>A0A9D1F7T7</accession>